<name>A0A8X7UQT5_BRACI</name>
<keyword evidence="2" id="KW-1185">Reference proteome</keyword>
<reference evidence="1 2" key="1">
    <citation type="submission" date="2020-02" db="EMBL/GenBank/DDBJ databases">
        <authorList>
            <person name="Ma Q."/>
            <person name="Huang Y."/>
            <person name="Song X."/>
            <person name="Pei D."/>
        </authorList>
    </citation>
    <scope>NUCLEOTIDE SEQUENCE [LARGE SCALE GENOMIC DNA]</scope>
    <source>
        <strain evidence="1">Sxm20200214</strain>
        <tissue evidence="1">Leaf</tissue>
    </source>
</reference>
<evidence type="ECO:0000313" key="1">
    <source>
        <dbReference type="EMBL" id="KAG2288735.1"/>
    </source>
</evidence>
<gene>
    <name evidence="1" type="ORF">Bca52824_048339</name>
</gene>
<protein>
    <submittedName>
        <fullName evidence="1">Uncharacterized protein</fullName>
    </submittedName>
</protein>
<dbReference type="Proteomes" id="UP000886595">
    <property type="component" value="Unassembled WGS sequence"/>
</dbReference>
<accession>A0A8X7UQT5</accession>
<proteinExistence type="predicted"/>
<sequence>MHQQDVVLSSDLSTINITRYWNGDNWCVLRGQKLLPSSWRLHIVTRSGAEECFNHLGVLHVQVISCSLYGDDDTWKAWLDVDNSMLHNYYYFYNL</sequence>
<dbReference type="AlphaFoldDB" id="A0A8X7UQT5"/>
<evidence type="ECO:0000313" key="2">
    <source>
        <dbReference type="Proteomes" id="UP000886595"/>
    </source>
</evidence>
<comment type="caution">
    <text evidence="1">The sequence shown here is derived from an EMBL/GenBank/DDBJ whole genome shotgun (WGS) entry which is preliminary data.</text>
</comment>
<dbReference type="EMBL" id="JAAMPC010000010">
    <property type="protein sequence ID" value="KAG2288735.1"/>
    <property type="molecule type" value="Genomic_DNA"/>
</dbReference>
<organism evidence="1 2">
    <name type="scientific">Brassica carinata</name>
    <name type="common">Ethiopian mustard</name>
    <name type="synonym">Abyssinian cabbage</name>
    <dbReference type="NCBI Taxonomy" id="52824"/>
    <lineage>
        <taxon>Eukaryota</taxon>
        <taxon>Viridiplantae</taxon>
        <taxon>Streptophyta</taxon>
        <taxon>Embryophyta</taxon>
        <taxon>Tracheophyta</taxon>
        <taxon>Spermatophyta</taxon>
        <taxon>Magnoliopsida</taxon>
        <taxon>eudicotyledons</taxon>
        <taxon>Gunneridae</taxon>
        <taxon>Pentapetalae</taxon>
        <taxon>rosids</taxon>
        <taxon>malvids</taxon>
        <taxon>Brassicales</taxon>
        <taxon>Brassicaceae</taxon>
        <taxon>Brassiceae</taxon>
        <taxon>Brassica</taxon>
    </lineage>
</organism>